<sequence>MATRVRQSTVASTPRQSRGAATPAPRQSTVGPAQRQSGTQLPPYEPPTFSLNPAAQRALAQLAQAHNLRNLDTSLSEAQDYLSVAAAEINDRLLEKEKATKKRKAQAEQLGSEDVGSTEELEHSVNELRDKVERMTQRMDESMRKMIDGQHSMQSIKESVAATANDARANASTQASTQNVPTQRRRRRETEGGEDEDDDEEYQDFTPTDPRGGTQAQPTPFQAFQSKIEDAKTRYQSHSLTARYADNNHYRDFRRVVHDAKHPDGDVPLAHHTEWFEEAQAPAPGVTTRANAIGEDDDSEDDLEVSKAKISTKCPLTLTEFKKPLTSKKCPHSFEAEAIMGMIRASAHRQGGQVVQCPVSGCSQMLTKNDLQTDAVLIRQIKRLQRSKQLDAEDADDDEEGGAGGGGGPTVIEDGDDDAADVDDIVEGRAAPATQMKVEPKSLANMRPPASTAPRSAQVVDLGDSDSDEADEGDTMEE</sequence>
<reference evidence="1" key="1">
    <citation type="submission" date="2023-07" db="EMBL/GenBank/DDBJ databases">
        <title>Black Yeasts Isolated from many extreme environments.</title>
        <authorList>
            <person name="Coleine C."/>
            <person name="Stajich J.E."/>
            <person name="Selbmann L."/>
        </authorList>
    </citation>
    <scope>NUCLEOTIDE SEQUENCE</scope>
    <source>
        <strain evidence="1">CCFEE 5714</strain>
    </source>
</reference>
<dbReference type="EMBL" id="JAUTXU010000127">
    <property type="protein sequence ID" value="KAK3705740.1"/>
    <property type="molecule type" value="Genomic_DNA"/>
</dbReference>
<name>A0ACC3MX82_9PEZI</name>
<proteinExistence type="predicted"/>
<protein>
    <submittedName>
        <fullName evidence="1">Uncharacterized protein</fullName>
    </submittedName>
</protein>
<keyword evidence="2" id="KW-1185">Reference proteome</keyword>
<accession>A0ACC3MX82</accession>
<comment type="caution">
    <text evidence="1">The sequence shown here is derived from an EMBL/GenBank/DDBJ whole genome shotgun (WGS) entry which is preliminary data.</text>
</comment>
<evidence type="ECO:0000313" key="1">
    <source>
        <dbReference type="EMBL" id="KAK3705740.1"/>
    </source>
</evidence>
<gene>
    <name evidence="1" type="ORF">LTR37_013183</name>
</gene>
<dbReference type="Proteomes" id="UP001281147">
    <property type="component" value="Unassembled WGS sequence"/>
</dbReference>
<evidence type="ECO:0000313" key="2">
    <source>
        <dbReference type="Proteomes" id="UP001281147"/>
    </source>
</evidence>
<organism evidence="1 2">
    <name type="scientific">Vermiconidia calcicola</name>
    <dbReference type="NCBI Taxonomy" id="1690605"/>
    <lineage>
        <taxon>Eukaryota</taxon>
        <taxon>Fungi</taxon>
        <taxon>Dikarya</taxon>
        <taxon>Ascomycota</taxon>
        <taxon>Pezizomycotina</taxon>
        <taxon>Dothideomycetes</taxon>
        <taxon>Dothideomycetidae</taxon>
        <taxon>Mycosphaerellales</taxon>
        <taxon>Extremaceae</taxon>
        <taxon>Vermiconidia</taxon>
    </lineage>
</organism>